<proteinExistence type="predicted"/>
<accession>A0A975ARU7</accession>
<protein>
    <submittedName>
        <fullName evidence="2">Uncharacterized protein</fullName>
    </submittedName>
</protein>
<keyword evidence="1" id="KW-0732">Signal</keyword>
<name>A0A975ARU7_9GAMM</name>
<feature type="signal peptide" evidence="1">
    <location>
        <begin position="1"/>
        <end position="27"/>
    </location>
</feature>
<reference evidence="2 3" key="1">
    <citation type="submission" date="2021-03" db="EMBL/GenBank/DDBJ databases">
        <title>Lysobacter sp. nov. isolated from soil of gangwondo yeongwol, south Korea.</title>
        <authorList>
            <person name="Kim K.R."/>
            <person name="Kim K.H."/>
            <person name="Jeon C.O."/>
        </authorList>
    </citation>
    <scope>NUCLEOTIDE SEQUENCE [LARGE SCALE GENOMIC DNA]</scope>
    <source>
        <strain evidence="2 3">R19</strain>
    </source>
</reference>
<gene>
    <name evidence="2" type="ORF">I8J32_011450</name>
</gene>
<feature type="chain" id="PRO_5036741464" evidence="1">
    <location>
        <begin position="28"/>
        <end position="168"/>
    </location>
</feature>
<keyword evidence="3" id="KW-1185">Reference proteome</keyword>
<organism evidence="2 3">
    <name type="scientific">Agrilutibacter solisilvae</name>
    <dbReference type="NCBI Taxonomy" id="2763317"/>
    <lineage>
        <taxon>Bacteria</taxon>
        <taxon>Pseudomonadati</taxon>
        <taxon>Pseudomonadota</taxon>
        <taxon>Gammaproteobacteria</taxon>
        <taxon>Lysobacterales</taxon>
        <taxon>Lysobacteraceae</taxon>
        <taxon>Agrilutibacter</taxon>
    </lineage>
</organism>
<dbReference type="AlphaFoldDB" id="A0A975ARU7"/>
<evidence type="ECO:0000313" key="2">
    <source>
        <dbReference type="EMBL" id="QSX77379.1"/>
    </source>
</evidence>
<evidence type="ECO:0000256" key="1">
    <source>
        <dbReference type="SAM" id="SignalP"/>
    </source>
</evidence>
<dbReference type="Proteomes" id="UP000639274">
    <property type="component" value="Chromosome"/>
</dbReference>
<dbReference type="EMBL" id="CP071518">
    <property type="protein sequence ID" value="QSX77379.1"/>
    <property type="molecule type" value="Genomic_DNA"/>
</dbReference>
<dbReference type="RefSeq" id="WP_200612198.1">
    <property type="nucleotide sequence ID" value="NZ_CP071518.1"/>
</dbReference>
<dbReference type="KEGG" id="lsf:I8J32_011450"/>
<evidence type="ECO:0000313" key="3">
    <source>
        <dbReference type="Proteomes" id="UP000639274"/>
    </source>
</evidence>
<sequence length="168" mass="18710">MPCVQAMAAGRVARRCLWTLLACAVLAACARDAEEGFTAARSADGPGFVWNRKPSLESCLHSGMPYARFRRELLSRGWEPQRDPHCRANVVGADPSPLCVQAPDLCHVCEQMPELSVYARDGVAMVWFRHPAHDLELQATAFGDATDRDRLDERSRFKLVAWELVGSR</sequence>